<evidence type="ECO:0000313" key="5">
    <source>
        <dbReference type="Proteomes" id="UP000006039"/>
    </source>
</evidence>
<dbReference type="AlphaFoldDB" id="J3P966"/>
<dbReference type="GeneID" id="20350509"/>
<gene>
    <name evidence="4" type="primary">20350509</name>
    <name evidence="3" type="ORF">GGTG_10051</name>
</gene>
<accession>J3P966</accession>
<evidence type="ECO:0000256" key="1">
    <source>
        <dbReference type="SAM" id="MobiDB-lite"/>
    </source>
</evidence>
<keyword evidence="5" id="KW-1185">Reference proteome</keyword>
<dbReference type="FunCoup" id="J3P966">
    <property type="interactions" value="29"/>
</dbReference>
<proteinExistence type="predicted"/>
<reference evidence="3" key="3">
    <citation type="submission" date="2010-09" db="EMBL/GenBank/DDBJ databases">
        <title>Annotation of Gaeumannomyces graminis var. tritici R3-111a-1.</title>
        <authorList>
            <consortium name="The Broad Institute Genome Sequencing Platform"/>
            <person name="Ma L.-J."/>
            <person name="Dead R."/>
            <person name="Young S.K."/>
            <person name="Zeng Q."/>
            <person name="Gargeya S."/>
            <person name="Fitzgerald M."/>
            <person name="Haas B."/>
            <person name="Abouelleil A."/>
            <person name="Alvarado L."/>
            <person name="Arachchi H.M."/>
            <person name="Berlin A."/>
            <person name="Brown A."/>
            <person name="Chapman S.B."/>
            <person name="Chen Z."/>
            <person name="Dunbar C."/>
            <person name="Freedman E."/>
            <person name="Gearin G."/>
            <person name="Gellesch M."/>
            <person name="Goldberg J."/>
            <person name="Griggs A."/>
            <person name="Gujja S."/>
            <person name="Heiman D."/>
            <person name="Howarth C."/>
            <person name="Larson L."/>
            <person name="Lui A."/>
            <person name="MacDonald P.J.P."/>
            <person name="Mehta T."/>
            <person name="Montmayeur A."/>
            <person name="Murphy C."/>
            <person name="Neiman D."/>
            <person name="Pearson M."/>
            <person name="Priest M."/>
            <person name="Roberts A."/>
            <person name="Saif S."/>
            <person name="Shea T."/>
            <person name="Shenoy N."/>
            <person name="Sisk P."/>
            <person name="Stolte C."/>
            <person name="Sykes S."/>
            <person name="Yandava C."/>
            <person name="Wortman J."/>
            <person name="Nusbaum C."/>
            <person name="Birren B."/>
        </authorList>
    </citation>
    <scope>NUCLEOTIDE SEQUENCE</scope>
    <source>
        <strain evidence="3">R3-111a-1</strain>
    </source>
</reference>
<name>J3P966_GAET3</name>
<sequence>MPMRPALAGNPPALNVLPDLPPVSALFLIEFDVKAGYTVTWKQAIAGLELEGVVEYKSLPSGLHTVSEDLIYFIHEGGYAGLSAFVNAPTEEEGARHARMIAVGVLVPLSYGRLGRSWRHAEELREMAEKLAIDPKDTSMLERYWTANKAPDAAANMEPLRDSPLSSPWVNFATVAGKGHSRKRSASDGNALIAPGHRLSPFHPAWSLTALLNTFGPLIFPIHRAALLRQRILISTHAPVHQACDYVYDISVLSNIPLSLFDMLGPTAPSQRLRPLFTIGVHDIPFLIEDQAATAAAAAARKRRPSSTTPLIGADDVGAAGSGWVACTTDSILAMKNDLWDVLITMPPPNSPAKERVWPTVELPGGVQVRATQRDLRRFRNLGAGLARLAPKPEGTFSDSPRPEAAGTTSESGARPATPRRPGTSSGWSAAAVCQHLGDSDALLADASEKVVEPTTWAALAYSGFMWWASAGEQRRSEEAEEAATDAALLTDLAAPTSFSPRQRRGSGVGTSPLAKAGAGSQGLGIADSVMSLPAHRTPGGRAASGATDTGEAMPQSEEGEAASSDEERARVELATIAYFRRLTTQIIAVVADMVESGEDDDDDDDEDDREEDLTMASAGDSETEDTGLLRRSEGTDNNMDDRDDGLNGSVSIDSDALTRMGLDVWSNSDVAFVRAFTPLYFSRRAKVESKCVEVCGLRVC</sequence>
<dbReference type="PANTHER" id="PTHR28153">
    <property type="entry name" value="PROTEIN, PUTATIVE-RELATED"/>
    <property type="match status" value="1"/>
</dbReference>
<feature type="region of interest" description="Disordered" evidence="1">
    <location>
        <begin position="595"/>
        <end position="650"/>
    </location>
</feature>
<dbReference type="PANTHER" id="PTHR28153:SF1">
    <property type="entry name" value="DUF4484 DOMAIN-CONTAINING PROTEIN"/>
    <property type="match status" value="1"/>
</dbReference>
<dbReference type="EnsemblFungi" id="EJT73202">
    <property type="protein sequence ID" value="EJT73202"/>
    <property type="gene ID" value="GGTG_10051"/>
</dbReference>
<feature type="region of interest" description="Disordered" evidence="1">
    <location>
        <begin position="494"/>
        <end position="568"/>
    </location>
</feature>
<reference evidence="4" key="4">
    <citation type="journal article" date="2015" name="G3 (Bethesda)">
        <title>Genome sequences of three phytopathogenic species of the Magnaporthaceae family of fungi.</title>
        <authorList>
            <person name="Okagaki L.H."/>
            <person name="Nunes C.C."/>
            <person name="Sailsbery J."/>
            <person name="Clay B."/>
            <person name="Brown D."/>
            <person name="John T."/>
            <person name="Oh Y."/>
            <person name="Young N."/>
            <person name="Fitzgerald M."/>
            <person name="Haas B.J."/>
            <person name="Zeng Q."/>
            <person name="Young S."/>
            <person name="Adiconis X."/>
            <person name="Fan L."/>
            <person name="Levin J.Z."/>
            <person name="Mitchell T.K."/>
            <person name="Okubara P.A."/>
            <person name="Farman M.L."/>
            <person name="Kohn L.M."/>
            <person name="Birren B."/>
            <person name="Ma L.-J."/>
            <person name="Dean R.A."/>
        </authorList>
    </citation>
    <scope>NUCLEOTIDE SEQUENCE</scope>
    <source>
        <strain evidence="4">R3-111a-1</strain>
    </source>
</reference>
<reference evidence="5" key="1">
    <citation type="submission" date="2010-07" db="EMBL/GenBank/DDBJ databases">
        <title>The genome sequence of Gaeumannomyces graminis var. tritici strain R3-111a-1.</title>
        <authorList>
            <consortium name="The Broad Institute Genome Sequencing Platform"/>
            <person name="Ma L.-J."/>
            <person name="Dead R."/>
            <person name="Young S."/>
            <person name="Zeng Q."/>
            <person name="Koehrsen M."/>
            <person name="Alvarado L."/>
            <person name="Berlin A."/>
            <person name="Chapman S.B."/>
            <person name="Chen Z."/>
            <person name="Freedman E."/>
            <person name="Gellesch M."/>
            <person name="Goldberg J."/>
            <person name="Griggs A."/>
            <person name="Gujja S."/>
            <person name="Heilman E.R."/>
            <person name="Heiman D."/>
            <person name="Hepburn T."/>
            <person name="Howarth C."/>
            <person name="Jen D."/>
            <person name="Larson L."/>
            <person name="Mehta T."/>
            <person name="Neiman D."/>
            <person name="Pearson M."/>
            <person name="Roberts A."/>
            <person name="Saif S."/>
            <person name="Shea T."/>
            <person name="Shenoy N."/>
            <person name="Sisk P."/>
            <person name="Stolte C."/>
            <person name="Sykes S."/>
            <person name="Walk T."/>
            <person name="White J."/>
            <person name="Yandava C."/>
            <person name="Haas B."/>
            <person name="Nusbaum C."/>
            <person name="Birren B."/>
        </authorList>
    </citation>
    <scope>NUCLEOTIDE SEQUENCE [LARGE SCALE GENOMIC DNA]</scope>
    <source>
        <strain evidence="5">R3-111a-1</strain>
    </source>
</reference>
<dbReference type="HOGENOM" id="CLU_019791_0_0_1"/>
<dbReference type="VEuPathDB" id="FungiDB:GGTG_10051"/>
<dbReference type="Pfam" id="PF09804">
    <property type="entry name" value="DENND11"/>
    <property type="match status" value="1"/>
</dbReference>
<evidence type="ECO:0000259" key="2">
    <source>
        <dbReference type="Pfam" id="PF14831"/>
    </source>
</evidence>
<dbReference type="STRING" id="644352.J3P966"/>
<dbReference type="EMBL" id="GL385399">
    <property type="protein sequence ID" value="EJT73202.1"/>
    <property type="molecule type" value="Genomic_DNA"/>
</dbReference>
<dbReference type="InterPro" id="IPR018626">
    <property type="entry name" value="LCHN/Anr2"/>
</dbReference>
<organism evidence="3">
    <name type="scientific">Gaeumannomyces tritici (strain R3-111a-1)</name>
    <name type="common">Wheat and barley take-all root rot fungus</name>
    <name type="synonym">Gaeumannomyces graminis var. tritici</name>
    <dbReference type="NCBI Taxonomy" id="644352"/>
    <lineage>
        <taxon>Eukaryota</taxon>
        <taxon>Fungi</taxon>
        <taxon>Dikarya</taxon>
        <taxon>Ascomycota</taxon>
        <taxon>Pezizomycotina</taxon>
        <taxon>Sordariomycetes</taxon>
        <taxon>Sordariomycetidae</taxon>
        <taxon>Magnaporthales</taxon>
        <taxon>Magnaporthaceae</taxon>
        <taxon>Gaeumannomyces</taxon>
    </lineage>
</organism>
<evidence type="ECO:0000313" key="4">
    <source>
        <dbReference type="EnsemblFungi" id="EJT73202"/>
    </source>
</evidence>
<dbReference type="Pfam" id="PF14831">
    <property type="entry name" value="DUF4484"/>
    <property type="match status" value="1"/>
</dbReference>
<dbReference type="OrthoDB" id="2152680at2759"/>
<dbReference type="RefSeq" id="XP_009226176.1">
    <property type="nucleotide sequence ID" value="XM_009227912.1"/>
</dbReference>
<feature type="domain" description="DUF4484" evidence="2">
    <location>
        <begin position="452"/>
        <end position="701"/>
    </location>
</feature>
<feature type="compositionally biased region" description="Acidic residues" evidence="1">
    <location>
        <begin position="596"/>
        <end position="614"/>
    </location>
</feature>
<dbReference type="Proteomes" id="UP000006039">
    <property type="component" value="Unassembled WGS sequence"/>
</dbReference>
<dbReference type="InterPro" id="IPR053056">
    <property type="entry name" value="Lipid_Metab_Assoc_Protein"/>
</dbReference>
<evidence type="ECO:0000313" key="3">
    <source>
        <dbReference type="EMBL" id="EJT73202.1"/>
    </source>
</evidence>
<dbReference type="InterPro" id="IPR028115">
    <property type="entry name" value="DUF4484"/>
</dbReference>
<reference evidence="3" key="2">
    <citation type="submission" date="2010-07" db="EMBL/GenBank/DDBJ databases">
        <authorList>
            <consortium name="The Broad Institute Genome Sequencing Platform"/>
            <consortium name="Broad Institute Genome Sequencing Center for Infectious Disease"/>
            <person name="Ma L.-J."/>
            <person name="Dead R."/>
            <person name="Young S."/>
            <person name="Zeng Q."/>
            <person name="Koehrsen M."/>
            <person name="Alvarado L."/>
            <person name="Berlin A."/>
            <person name="Chapman S.B."/>
            <person name="Chen Z."/>
            <person name="Freedman E."/>
            <person name="Gellesch M."/>
            <person name="Goldberg J."/>
            <person name="Griggs A."/>
            <person name="Gujja S."/>
            <person name="Heilman E.R."/>
            <person name="Heiman D."/>
            <person name="Hepburn T."/>
            <person name="Howarth C."/>
            <person name="Jen D."/>
            <person name="Larson L."/>
            <person name="Mehta T."/>
            <person name="Neiman D."/>
            <person name="Pearson M."/>
            <person name="Roberts A."/>
            <person name="Saif S."/>
            <person name="Shea T."/>
            <person name="Shenoy N."/>
            <person name="Sisk P."/>
            <person name="Stolte C."/>
            <person name="Sykes S."/>
            <person name="Walk T."/>
            <person name="White J."/>
            <person name="Yandava C."/>
            <person name="Haas B."/>
            <person name="Nusbaum C."/>
            <person name="Birren B."/>
        </authorList>
    </citation>
    <scope>NUCLEOTIDE SEQUENCE</scope>
    <source>
        <strain evidence="3">R3-111a-1</strain>
    </source>
</reference>
<protein>
    <recommendedName>
        <fullName evidence="2">DUF4484 domain-containing protein</fullName>
    </recommendedName>
</protein>
<dbReference type="GO" id="GO:0005811">
    <property type="term" value="C:lipid droplet"/>
    <property type="evidence" value="ECO:0007669"/>
    <property type="project" value="TreeGrafter"/>
</dbReference>
<feature type="region of interest" description="Disordered" evidence="1">
    <location>
        <begin position="390"/>
        <end position="429"/>
    </location>
</feature>
<dbReference type="eggNOG" id="KOG4704">
    <property type="taxonomic scope" value="Eukaryota"/>
</dbReference>
<reference evidence="4" key="5">
    <citation type="submission" date="2018-04" db="UniProtKB">
        <authorList>
            <consortium name="EnsemblFungi"/>
        </authorList>
    </citation>
    <scope>IDENTIFICATION</scope>
    <source>
        <strain evidence="4">R3-111a-1</strain>
    </source>
</reference>